<dbReference type="EMBL" id="JAUJLE010000196">
    <property type="protein sequence ID" value="KAK0969505.1"/>
    <property type="molecule type" value="Genomic_DNA"/>
</dbReference>
<dbReference type="AlphaFoldDB" id="A0AAN6K896"/>
<dbReference type="Proteomes" id="UP001175353">
    <property type="component" value="Unassembled WGS sequence"/>
</dbReference>
<evidence type="ECO:0008006" key="4">
    <source>
        <dbReference type="Google" id="ProtNLM"/>
    </source>
</evidence>
<evidence type="ECO:0000313" key="3">
    <source>
        <dbReference type="Proteomes" id="UP001175353"/>
    </source>
</evidence>
<reference evidence="2" key="1">
    <citation type="submission" date="2023-06" db="EMBL/GenBank/DDBJ databases">
        <title>Black Yeasts Isolated from many extreme environments.</title>
        <authorList>
            <person name="Coleine C."/>
            <person name="Stajich J.E."/>
            <person name="Selbmann L."/>
        </authorList>
    </citation>
    <scope>NUCLEOTIDE SEQUENCE</scope>
    <source>
        <strain evidence="2">CCFEE 5200</strain>
    </source>
</reference>
<protein>
    <recommendedName>
        <fullName evidence="4">Myb-like domain-containing protein</fullName>
    </recommendedName>
</protein>
<feature type="compositionally biased region" description="Low complexity" evidence="1">
    <location>
        <begin position="38"/>
        <end position="48"/>
    </location>
</feature>
<proteinExistence type="predicted"/>
<comment type="caution">
    <text evidence="2">The sequence shown here is derived from an EMBL/GenBank/DDBJ whole genome shotgun (WGS) entry which is preliminary data.</text>
</comment>
<gene>
    <name evidence="2" type="ORF">LTR91_016276</name>
</gene>
<feature type="region of interest" description="Disordered" evidence="1">
    <location>
        <begin position="14"/>
        <end position="83"/>
    </location>
</feature>
<sequence>MCALHKTEQALLVLSPSKPTYKPLRFPSSPSQQPGSMAARRNTKAAAPRKPPTPRGSPQVSRVTKSKKAPSEDGSKAKKKSKRWTVAELTHLHEARRKETPYAQIVKDLKHTHTELACRLRMCGDKKRFLAEAAEERRRSKENLASIAVFGSGGIHANFAFAAQGPRMPTSYYQPPAKKGGRKSKAAAPRALLPKPESPVVIAAVQPQQQALDMSRFDCLAFAAEQAQRAEDLNGAAILAGMSGMLLAAPTTTYAGMRQASIVQRGSLSHILN</sequence>
<evidence type="ECO:0000256" key="1">
    <source>
        <dbReference type="SAM" id="MobiDB-lite"/>
    </source>
</evidence>
<organism evidence="2 3">
    <name type="scientific">Friedmanniomyces endolithicus</name>
    <dbReference type="NCBI Taxonomy" id="329885"/>
    <lineage>
        <taxon>Eukaryota</taxon>
        <taxon>Fungi</taxon>
        <taxon>Dikarya</taxon>
        <taxon>Ascomycota</taxon>
        <taxon>Pezizomycotina</taxon>
        <taxon>Dothideomycetes</taxon>
        <taxon>Dothideomycetidae</taxon>
        <taxon>Mycosphaerellales</taxon>
        <taxon>Teratosphaeriaceae</taxon>
        <taxon>Friedmanniomyces</taxon>
    </lineage>
</organism>
<evidence type="ECO:0000313" key="2">
    <source>
        <dbReference type="EMBL" id="KAK0969505.1"/>
    </source>
</evidence>
<accession>A0AAN6K896</accession>
<keyword evidence="3" id="KW-1185">Reference proteome</keyword>
<name>A0AAN6K896_9PEZI</name>